<feature type="transmembrane region" description="Helical" evidence="1">
    <location>
        <begin position="226"/>
        <end position="247"/>
    </location>
</feature>
<protein>
    <recommendedName>
        <fullName evidence="4">Transmembrane protein</fullName>
    </recommendedName>
</protein>
<dbReference type="Proteomes" id="UP000466681">
    <property type="component" value="Chromosome"/>
</dbReference>
<proteinExistence type="predicted"/>
<dbReference type="AlphaFoldDB" id="A0AAD1HHA2"/>
<evidence type="ECO:0000256" key="1">
    <source>
        <dbReference type="SAM" id="Phobius"/>
    </source>
</evidence>
<evidence type="ECO:0000313" key="2">
    <source>
        <dbReference type="EMBL" id="BBX05051.1"/>
    </source>
</evidence>
<feature type="transmembrane region" description="Helical" evidence="1">
    <location>
        <begin position="91"/>
        <end position="111"/>
    </location>
</feature>
<accession>A0AAD1HHA2</accession>
<keyword evidence="1" id="KW-0812">Transmembrane</keyword>
<keyword evidence="1" id="KW-1133">Transmembrane helix</keyword>
<feature type="transmembrane region" description="Helical" evidence="1">
    <location>
        <begin position="177"/>
        <end position="194"/>
    </location>
</feature>
<dbReference type="KEGG" id="mmor:MMOR_59870"/>
<reference evidence="2 3" key="1">
    <citation type="journal article" date="2019" name="Emerg. Microbes Infect.">
        <title>Comprehensive subspecies identification of 175 nontuberculous mycobacteria species based on 7547 genomic profiles.</title>
        <authorList>
            <person name="Matsumoto Y."/>
            <person name="Kinjo T."/>
            <person name="Motooka D."/>
            <person name="Nabeya D."/>
            <person name="Jung N."/>
            <person name="Uechi K."/>
            <person name="Horii T."/>
            <person name="Iida T."/>
            <person name="Fujita J."/>
            <person name="Nakamura S."/>
        </authorList>
    </citation>
    <scope>NUCLEOTIDE SEQUENCE [LARGE SCALE GENOMIC DNA]</scope>
    <source>
        <strain evidence="2 3">JCM 6375</strain>
    </source>
</reference>
<dbReference type="RefSeq" id="WP_133056583.1">
    <property type="nucleotide sequence ID" value="NZ_AP022560.1"/>
</dbReference>
<keyword evidence="1" id="KW-0472">Membrane</keyword>
<dbReference type="EMBL" id="AP022560">
    <property type="protein sequence ID" value="BBX05051.1"/>
    <property type="molecule type" value="Genomic_DNA"/>
</dbReference>
<organism evidence="2 3">
    <name type="scientific">Mycolicibacterium moriokaense</name>
    <dbReference type="NCBI Taxonomy" id="39691"/>
    <lineage>
        <taxon>Bacteria</taxon>
        <taxon>Bacillati</taxon>
        <taxon>Actinomycetota</taxon>
        <taxon>Actinomycetes</taxon>
        <taxon>Mycobacteriales</taxon>
        <taxon>Mycobacteriaceae</taxon>
        <taxon>Mycolicibacterium</taxon>
    </lineage>
</organism>
<feature type="transmembrane region" description="Helical" evidence="1">
    <location>
        <begin position="268"/>
        <end position="285"/>
    </location>
</feature>
<feature type="transmembrane region" description="Helical" evidence="1">
    <location>
        <begin position="123"/>
        <end position="145"/>
    </location>
</feature>
<evidence type="ECO:0000313" key="3">
    <source>
        <dbReference type="Proteomes" id="UP000466681"/>
    </source>
</evidence>
<name>A0AAD1HHA2_9MYCO</name>
<feature type="transmembrane region" description="Helical" evidence="1">
    <location>
        <begin position="203"/>
        <end position="220"/>
    </location>
</feature>
<keyword evidence="3" id="KW-1185">Reference proteome</keyword>
<feature type="transmembrane region" description="Helical" evidence="1">
    <location>
        <begin position="34"/>
        <end position="56"/>
    </location>
</feature>
<sequence>METTLAASVRPFVLVDEPPPPPSIPLTQRYWPRLAFVGALAFGAYAFAIAEVIGHALTGSRAILLVVLPIHMAVIATGYRQPPRGISDGESDWIVAVLVGILGFTGLHLLQHRTPTLATLWQLNLFGVILWTACLFAIMLGVRYVVQMWQMWLFALCCVSPLPFLMTAAAFGGSDTTIALLTAVVGAVAVFLAGRRAPLGHRTLATLVCLATAVALTLMLGDHLSLAATVVLVAGIVPVIVTVVMLLRAGANHETTMTTTRPNLPRRSPLSLVPLVLMAVALLVVNPPHARGMDATQAAADWVQRAGLGAPETFPFITRFAGHDATLVRYTVPAAAGMPAAAVDVLTARQPSTLRDLDHMVWYPSSRPLEYQSATGEAMPAGARIIHSNADATTDANAVDWYAVTWLWDTGTAHQRVTVIVNQAPNTDAPPPTPQELSFLDMSLKPALWLARQQPDGTGQVDPLVVERADQVIELLKNSSGPEPPSDTGV</sequence>
<gene>
    <name evidence="2" type="ORF">MMOR_59870</name>
</gene>
<feature type="transmembrane region" description="Helical" evidence="1">
    <location>
        <begin position="152"/>
        <end position="171"/>
    </location>
</feature>
<feature type="transmembrane region" description="Helical" evidence="1">
    <location>
        <begin position="62"/>
        <end position="79"/>
    </location>
</feature>
<evidence type="ECO:0008006" key="4">
    <source>
        <dbReference type="Google" id="ProtNLM"/>
    </source>
</evidence>